<feature type="transmembrane region" description="Helical" evidence="5">
    <location>
        <begin position="93"/>
        <end position="112"/>
    </location>
</feature>
<feature type="transmembrane region" description="Helical" evidence="5">
    <location>
        <begin position="184"/>
        <end position="202"/>
    </location>
</feature>
<dbReference type="Proteomes" id="UP000248706">
    <property type="component" value="Unassembled WGS sequence"/>
</dbReference>
<keyword evidence="7" id="KW-1185">Reference proteome</keyword>
<evidence type="ECO:0000313" key="6">
    <source>
        <dbReference type="EMBL" id="RAQ95385.1"/>
    </source>
</evidence>
<sequence length="299" mass="33883">MPPARRLSSPLLDTRQQVVTMIEISRHISFGQYVDNGSRLTRLDPRAKILCFALAVAAFTYISQFAALALCLFFCLFLQWLSRLPLRYVLQGMRMFISFLVILYAFQVLFYTSSTQATSVIWHWGVLTISWEGLIHSTQVDLRVIFLYYLTSLLMLTTSLVDLADGAEALLRPLRRLGLPVHELVMVFVIALKFVPLLITEVERLSIAQATRGVRFGRGNPWQRIRALSGIIVPLFMSGLQRVEMLSTAMEARCYRAGYRGWRRSKLHALQWTGADSLALACCLLLCGLLVALNFVSPF</sequence>
<evidence type="ECO:0000256" key="3">
    <source>
        <dbReference type="ARBA" id="ARBA00022989"/>
    </source>
</evidence>
<dbReference type="PANTHER" id="PTHR33514:SF13">
    <property type="entry name" value="PROTEIN ABCI12, CHLOROPLASTIC"/>
    <property type="match status" value="1"/>
</dbReference>
<dbReference type="PANTHER" id="PTHR33514">
    <property type="entry name" value="PROTEIN ABCI12, CHLOROPLASTIC"/>
    <property type="match status" value="1"/>
</dbReference>
<accession>A0A328VMH8</accession>
<feature type="transmembrane region" description="Helical" evidence="5">
    <location>
        <begin position="49"/>
        <end position="81"/>
    </location>
</feature>
<dbReference type="InterPro" id="IPR003339">
    <property type="entry name" value="ABC/ECF_trnsptr_transmembrane"/>
</dbReference>
<evidence type="ECO:0000256" key="5">
    <source>
        <dbReference type="SAM" id="Phobius"/>
    </source>
</evidence>
<evidence type="ECO:0000313" key="7">
    <source>
        <dbReference type="Proteomes" id="UP000248706"/>
    </source>
</evidence>
<keyword evidence="3 5" id="KW-1133">Transmembrane helix</keyword>
<feature type="transmembrane region" description="Helical" evidence="5">
    <location>
        <begin position="277"/>
        <end position="296"/>
    </location>
</feature>
<proteinExistence type="predicted"/>
<protein>
    <recommendedName>
        <fullName evidence="8">Energy-coupling factor transporter transmembrane protein EcfT</fullName>
    </recommendedName>
</protein>
<dbReference type="Pfam" id="PF02361">
    <property type="entry name" value="CbiQ"/>
    <property type="match status" value="1"/>
</dbReference>
<dbReference type="GO" id="GO:0005886">
    <property type="term" value="C:plasma membrane"/>
    <property type="evidence" value="ECO:0007669"/>
    <property type="project" value="UniProtKB-ARBA"/>
</dbReference>
<keyword evidence="4 5" id="KW-0472">Membrane</keyword>
<reference evidence="6 7" key="1">
    <citation type="submission" date="2016-08" db="EMBL/GenBank/DDBJ databases">
        <title>Analysis of Carbohydrate Active Enzymes in Thermogemmatispora T81 Reveals Carbohydrate Degradation Ability.</title>
        <authorList>
            <person name="Tomazini A."/>
            <person name="Lal S."/>
            <person name="Stott M."/>
            <person name="Henrissat B."/>
            <person name="Polikarpov I."/>
            <person name="Sparling R."/>
            <person name="Levin D.B."/>
        </authorList>
    </citation>
    <scope>NUCLEOTIDE SEQUENCE [LARGE SCALE GENOMIC DNA]</scope>
    <source>
        <strain evidence="6 7">T81</strain>
    </source>
</reference>
<evidence type="ECO:0000256" key="4">
    <source>
        <dbReference type="ARBA" id="ARBA00023136"/>
    </source>
</evidence>
<dbReference type="EMBL" id="MCIF01000002">
    <property type="protein sequence ID" value="RAQ95385.1"/>
    <property type="molecule type" value="Genomic_DNA"/>
</dbReference>
<comment type="subcellular location">
    <subcellularLocation>
        <location evidence="1">Membrane</location>
        <topology evidence="1">Multi-pass membrane protein</topology>
    </subcellularLocation>
</comment>
<name>A0A328VMH8_9CHLR</name>
<gene>
    <name evidence="6" type="ORF">A4R35_07540</name>
</gene>
<dbReference type="AlphaFoldDB" id="A0A328VMH8"/>
<comment type="caution">
    <text evidence="6">The sequence shown here is derived from an EMBL/GenBank/DDBJ whole genome shotgun (WGS) entry which is preliminary data.</text>
</comment>
<keyword evidence="2 5" id="KW-0812">Transmembrane</keyword>
<evidence type="ECO:0000256" key="1">
    <source>
        <dbReference type="ARBA" id="ARBA00004141"/>
    </source>
</evidence>
<evidence type="ECO:0000256" key="2">
    <source>
        <dbReference type="ARBA" id="ARBA00022692"/>
    </source>
</evidence>
<feature type="transmembrane region" description="Helical" evidence="5">
    <location>
        <begin position="145"/>
        <end position="164"/>
    </location>
</feature>
<dbReference type="CDD" id="cd16914">
    <property type="entry name" value="EcfT"/>
    <property type="match status" value="1"/>
</dbReference>
<organism evidence="6 7">
    <name type="scientific">Thermogemmatispora tikiterensis</name>
    <dbReference type="NCBI Taxonomy" id="1825093"/>
    <lineage>
        <taxon>Bacteria</taxon>
        <taxon>Bacillati</taxon>
        <taxon>Chloroflexota</taxon>
        <taxon>Ktedonobacteria</taxon>
        <taxon>Thermogemmatisporales</taxon>
        <taxon>Thermogemmatisporaceae</taxon>
        <taxon>Thermogemmatispora</taxon>
    </lineage>
</organism>
<evidence type="ECO:0008006" key="8">
    <source>
        <dbReference type="Google" id="ProtNLM"/>
    </source>
</evidence>